<comment type="caution">
    <text evidence="3">The sequence shown here is derived from an EMBL/GenBank/DDBJ whole genome shotgun (WGS) entry which is preliminary data.</text>
</comment>
<evidence type="ECO:0000313" key="4">
    <source>
        <dbReference type="Proteomes" id="UP000054858"/>
    </source>
</evidence>
<dbReference type="InterPro" id="IPR001509">
    <property type="entry name" value="Epimerase_deHydtase"/>
</dbReference>
<dbReference type="EMBL" id="LNYP01000017">
    <property type="protein sequence ID" value="KTD39724.1"/>
    <property type="molecule type" value="Genomic_DNA"/>
</dbReference>
<feature type="transmembrane region" description="Helical" evidence="1">
    <location>
        <begin position="407"/>
        <end position="423"/>
    </location>
</feature>
<evidence type="ECO:0000256" key="1">
    <source>
        <dbReference type="SAM" id="Phobius"/>
    </source>
</evidence>
<organism evidence="3 4">
    <name type="scientific">Legionella oakridgensis</name>
    <dbReference type="NCBI Taxonomy" id="29423"/>
    <lineage>
        <taxon>Bacteria</taxon>
        <taxon>Pseudomonadati</taxon>
        <taxon>Pseudomonadota</taxon>
        <taxon>Gammaproteobacteria</taxon>
        <taxon>Legionellales</taxon>
        <taxon>Legionellaceae</taxon>
        <taxon>Legionella</taxon>
    </lineage>
</organism>
<dbReference type="RefSeq" id="WP_025385609.1">
    <property type="nucleotide sequence ID" value="NZ_LCUA01000043.1"/>
</dbReference>
<dbReference type="AlphaFoldDB" id="A0A0W0X560"/>
<proteinExistence type="predicted"/>
<dbReference type="Proteomes" id="UP000054858">
    <property type="component" value="Unassembled WGS sequence"/>
</dbReference>
<accession>A0A0W0X560</accession>
<evidence type="ECO:0000259" key="2">
    <source>
        <dbReference type="Pfam" id="PF01370"/>
    </source>
</evidence>
<keyword evidence="1" id="KW-0472">Membrane</keyword>
<name>A0A0W0X560_9GAMM</name>
<dbReference type="Gene3D" id="3.40.50.720">
    <property type="entry name" value="NAD(P)-binding Rossmann-like Domain"/>
    <property type="match status" value="1"/>
</dbReference>
<feature type="domain" description="NAD-dependent epimerase/dehydratase" evidence="2">
    <location>
        <begin position="3"/>
        <end position="200"/>
    </location>
</feature>
<keyword evidence="1" id="KW-0812">Transmembrane</keyword>
<gene>
    <name evidence="3" type="ORF">Loak_0906</name>
</gene>
<feature type="transmembrane region" description="Helical" evidence="1">
    <location>
        <begin position="375"/>
        <end position="401"/>
    </location>
</feature>
<feature type="transmembrane region" description="Helical" evidence="1">
    <location>
        <begin position="343"/>
        <end position="363"/>
    </location>
</feature>
<dbReference type="InterPro" id="IPR036291">
    <property type="entry name" value="NAD(P)-bd_dom_sf"/>
</dbReference>
<dbReference type="PANTHER" id="PTHR12126">
    <property type="entry name" value="NADH-UBIQUINONE OXIDOREDUCTASE 39 KDA SUBUNIT-RELATED"/>
    <property type="match status" value="1"/>
</dbReference>
<dbReference type="InterPro" id="IPR025695">
    <property type="entry name" value="DoxX-like"/>
</dbReference>
<reference evidence="3 4" key="1">
    <citation type="submission" date="2015-11" db="EMBL/GenBank/DDBJ databases">
        <title>Genomic analysis of 38 Legionella species identifies large and diverse effector repertoires.</title>
        <authorList>
            <person name="Burstein D."/>
            <person name="Amaro F."/>
            <person name="Zusman T."/>
            <person name="Lifshitz Z."/>
            <person name="Cohen O."/>
            <person name="Gilbert J.A."/>
            <person name="Pupko T."/>
            <person name="Shuman H.A."/>
            <person name="Segal G."/>
        </authorList>
    </citation>
    <scope>NUCLEOTIDE SEQUENCE [LARGE SCALE GENOMIC DNA]</scope>
    <source>
        <strain evidence="3 4">Oak Ridge-10</strain>
    </source>
</reference>
<dbReference type="SUPFAM" id="SSF51735">
    <property type="entry name" value="NAD(P)-binding Rossmann-fold domains"/>
    <property type="match status" value="1"/>
</dbReference>
<dbReference type="Pfam" id="PF13781">
    <property type="entry name" value="DoxX_3"/>
    <property type="match status" value="1"/>
</dbReference>
<feature type="transmembrane region" description="Helical" evidence="1">
    <location>
        <begin position="306"/>
        <end position="331"/>
    </location>
</feature>
<evidence type="ECO:0000313" key="3">
    <source>
        <dbReference type="EMBL" id="KTD39724.1"/>
    </source>
</evidence>
<dbReference type="GO" id="GO:0044877">
    <property type="term" value="F:protein-containing complex binding"/>
    <property type="evidence" value="ECO:0007669"/>
    <property type="project" value="TreeGrafter"/>
</dbReference>
<protein>
    <submittedName>
        <fullName evidence="3">Oxidoreductase</fullName>
    </submittedName>
</protein>
<dbReference type="PANTHER" id="PTHR12126:SF11">
    <property type="entry name" value="NADH DEHYDROGENASE [UBIQUINONE] 1 ALPHA SUBCOMPLEX SUBUNIT 9, MITOCHONDRIAL"/>
    <property type="match status" value="1"/>
</dbReference>
<dbReference type="PATRIC" id="fig|29423.5.peg.953"/>
<dbReference type="InterPro" id="IPR051207">
    <property type="entry name" value="ComplexI_NDUFA9_subunit"/>
</dbReference>
<keyword evidence="1" id="KW-1133">Transmembrane helix</keyword>
<dbReference type="Pfam" id="PF01370">
    <property type="entry name" value="Epimerase"/>
    <property type="match status" value="1"/>
</dbReference>
<sequence>MRILITGANGFIGGYLVAHLLKGGHQVVCCVRAVCQTQLRFPLATVISCDFNRDTHISDWLPRLANIDVVINCAGVLTASRQQNIHHIHYQTPVALFKACEQLQIKRVLQISALGVVDGPEIDYVITKRKADEALLNMSVSACVLRPSLVYASGAYGGTSLLRALAALPYAIPLIGSGQFRFQPIAMFDLVRVIEHFLEQDYHGVIDVVGPKTATVKSILLSFRQWLGLPFAKTYAIPHWLIKLFVMFGNVFSSGPLNSVSYQMILKENMSDYKALRALLNFDLTPFPEGLNFYPSQTQDRWYARLYFLQPALTISLFLLWFFSGIIPLLTNQQAAEQLLHHLGFPSAMVSVVRVISCFWDVFLAIGMVMTRQKWFFGILQLLTIGAYTMVATVGAFGLWLDPLGPLLKNIPILVAVLIWMGMTDER</sequence>